<dbReference type="InterPro" id="IPR032514">
    <property type="entry name" value="GtaA_central"/>
</dbReference>
<name>A0A1M7A9J3_9ACTN</name>
<protein>
    <submittedName>
        <fullName evidence="2">TAT (Twin-arginine translocation) pathway signal sequence</fullName>
    </submittedName>
</protein>
<dbReference type="OrthoDB" id="9757939at2"/>
<dbReference type="Pfam" id="PF17168">
    <property type="entry name" value="DUF5127"/>
    <property type="match status" value="1"/>
</dbReference>
<dbReference type="Gene3D" id="2.80.10.50">
    <property type="match status" value="2"/>
</dbReference>
<keyword evidence="3" id="KW-1185">Reference proteome</keyword>
<dbReference type="SMART" id="SM00458">
    <property type="entry name" value="RICIN"/>
    <property type="match status" value="1"/>
</dbReference>
<dbReference type="PANTHER" id="PTHR31987">
    <property type="entry name" value="GLUTAMINASE A-RELATED"/>
    <property type="match status" value="1"/>
</dbReference>
<dbReference type="InterPro" id="IPR035992">
    <property type="entry name" value="Ricin_B-like_lectins"/>
</dbReference>
<dbReference type="InterPro" id="IPR033433">
    <property type="entry name" value="GtaA_N"/>
</dbReference>
<gene>
    <name evidence="2" type="ORF">SAMN05216499_10426</name>
</gene>
<dbReference type="Proteomes" id="UP000184111">
    <property type="component" value="Unassembled WGS sequence"/>
</dbReference>
<dbReference type="Pfam" id="PF16334">
    <property type="entry name" value="DUF4964"/>
    <property type="match status" value="1"/>
</dbReference>
<sequence>MTSDDSRTPQTGRRDLLKWSGALTAAAATGGFFTLTAAPARAQAAAPGLAPAASTFGPLRPPAVPLAVRSMYLSTWLPADNLAGTWPTFWNGHVTALCGLARIDGAAYVFAGAPALPAGPALTAMQQVSLQLTATRSVYTLTGGGVTLTVTFFSPVDLGNLQRQSVPLSYVTVQAASADGRAHAVDVHIDVSGEWVHGDNATPITWDLQQAGRMTVLSAQPATPGVLQEHGDQASWGRLVLAAPSGAGLTAQIGQDTVVRAASAGGGRLDGSVDSAKPRAISDRWPVLGLNRDFGTVNPGTASPEFTVTLGHVRTPAVTYLGAQLQPWWTHYWESWTDMVGWFDADHAAALAAATALDQRIRGDAAAAAGGGATGDHYAAVCALALRQAVAGTELVDRGGSPWAFLKEISSDGNMSTVDVTYPAFPAYLYLSPGYLRLLLEPLLDYPEHGGWPKEFAEHDLGSGYPNATGHNDGNEEDMPVEESANMLIMAAALLQRLPATEAAAFAAAHYPTLRRWAEYLAANALDPGFQNQTDDFTGFIAHSANLALKGIVGIGAMSVVAAANGNTADAAHYRTLARSYVSRWTSLAEDSSGAHLKLAYDQDGTWSLKYNGFPDRLLGLDLVPTGTAAREAGWYSAQAGAYGVVLDPRNDYTKGDWELWTAAWLADHGPIRDRLVNGVYDFANTSPQRVPFSDWYVVASGAQRGFQDRPVVGGMFALLLRPAASTVSWHRIQNRNSGKVLAVSGMSLADTAEVTQYADNGTADHVWTLLDNGDGTVRIANRNSGKVLAVHDQSTDDGAHVQQYQDNGTPDHLWRITDNGDGWSKIVNVRSGKVLAVSGMSQADGAQVTQWTDNGTADHLWRLI</sequence>
<evidence type="ECO:0000259" key="1">
    <source>
        <dbReference type="SMART" id="SM00458"/>
    </source>
</evidence>
<dbReference type="STRING" id="310782.SAMN05216499_10426"/>
<feature type="domain" description="Ricin B lectin" evidence="1">
    <location>
        <begin position="729"/>
        <end position="865"/>
    </location>
</feature>
<reference evidence="2 3" key="1">
    <citation type="submission" date="2016-11" db="EMBL/GenBank/DDBJ databases">
        <authorList>
            <person name="Jaros S."/>
            <person name="Januszkiewicz K."/>
            <person name="Wedrychowicz H."/>
        </authorList>
    </citation>
    <scope>NUCLEOTIDE SEQUENCE [LARGE SCALE GENOMIC DNA]</scope>
    <source>
        <strain evidence="2 3">CGMCC 4.2025</strain>
    </source>
</reference>
<proteinExistence type="predicted"/>
<dbReference type="PROSITE" id="PS51318">
    <property type="entry name" value="TAT"/>
    <property type="match status" value="1"/>
</dbReference>
<dbReference type="RefSeq" id="WP_073495559.1">
    <property type="nucleotide sequence ID" value="NZ_FRBI01000004.1"/>
</dbReference>
<organism evidence="2 3">
    <name type="scientific">Actinacidiphila paucisporea</name>
    <dbReference type="NCBI Taxonomy" id="310782"/>
    <lineage>
        <taxon>Bacteria</taxon>
        <taxon>Bacillati</taxon>
        <taxon>Actinomycetota</taxon>
        <taxon>Actinomycetes</taxon>
        <taxon>Kitasatosporales</taxon>
        <taxon>Streptomycetaceae</taxon>
        <taxon>Actinacidiphila</taxon>
    </lineage>
</organism>
<dbReference type="InterPro" id="IPR006311">
    <property type="entry name" value="TAT_signal"/>
</dbReference>
<evidence type="ECO:0000313" key="2">
    <source>
        <dbReference type="EMBL" id="SHL39370.1"/>
    </source>
</evidence>
<dbReference type="Pfam" id="PF16335">
    <property type="entry name" value="GtaA_6_Hairpin"/>
    <property type="match status" value="1"/>
</dbReference>
<dbReference type="Pfam" id="PF14200">
    <property type="entry name" value="RicinB_lectin_2"/>
    <property type="match status" value="1"/>
</dbReference>
<dbReference type="EMBL" id="FRBI01000004">
    <property type="protein sequence ID" value="SHL39370.1"/>
    <property type="molecule type" value="Genomic_DNA"/>
</dbReference>
<dbReference type="AlphaFoldDB" id="A0A1M7A9J3"/>
<evidence type="ECO:0000313" key="3">
    <source>
        <dbReference type="Proteomes" id="UP000184111"/>
    </source>
</evidence>
<dbReference type="InterPro" id="IPR032515">
    <property type="entry name" value="DUF4964"/>
</dbReference>
<accession>A0A1M7A9J3</accession>
<dbReference type="InterPro" id="IPR000772">
    <property type="entry name" value="Ricin_B_lectin"/>
</dbReference>
<dbReference type="PANTHER" id="PTHR31987:SF1">
    <property type="entry name" value="GLUTAMINASE A"/>
    <property type="match status" value="1"/>
</dbReference>
<dbReference type="PROSITE" id="PS50231">
    <property type="entry name" value="RICIN_B_LECTIN"/>
    <property type="match status" value="1"/>
</dbReference>
<dbReference type="InterPro" id="IPR052743">
    <property type="entry name" value="Glutaminase_GtaA"/>
</dbReference>
<dbReference type="SUPFAM" id="SSF50370">
    <property type="entry name" value="Ricin B-like lectins"/>
    <property type="match status" value="1"/>
</dbReference>